<protein>
    <submittedName>
        <fullName evidence="1">ATP-dependent RNA helicase dhx29</fullName>
        <ecNumber evidence="1">3.6.4.13</ecNumber>
    </submittedName>
</protein>
<proteinExistence type="predicted"/>
<accession>A0ACC1HYH5</accession>
<sequence length="436" mass="46705">RQQARNLRARKWSASTIAQRLSSDAKWAGQFAEAQQQLPARQFRAHIDAALADHQVTIVRGETGSGKSSQVPQFALAQLLAQASYTGGRILCTQPRRISTTAIATRVSQELGDTAPGSSDGLVGYQIRFDARAHDANALVFCTTGVLLRMLADDPELNDVACIICDEVQERTLELDYLLIAMRQLIKRRRGALRLVLMSATIDTGVFARYFGGCPVVDIPGRTFPVQSVFLENVVQMSGYALEPGSRYETADAGPEVAGLDLDRAGPGLDLDPQPGADAVDPAFVSPRAWAVVSRMRADTVNLDLVCHVLAGICGTGDAHSHSAWARFSRSAVPHGAVLVFLPGIREIRALCGMLSSGGSRPLRASVIPLHSAFAGDRPAGSSMTYTELAFAPAEAGRRKIILATNVAETGITIPDVTVVVDCGLANQAVWDRARH</sequence>
<feature type="non-terminal residue" evidence="1">
    <location>
        <position position="436"/>
    </location>
</feature>
<dbReference type="EMBL" id="JANBPG010003999">
    <property type="protein sequence ID" value="KAJ1878131.1"/>
    <property type="molecule type" value="Genomic_DNA"/>
</dbReference>
<keyword evidence="2" id="KW-1185">Reference proteome</keyword>
<evidence type="ECO:0000313" key="2">
    <source>
        <dbReference type="Proteomes" id="UP001150581"/>
    </source>
</evidence>
<dbReference type="EC" id="3.6.4.13" evidence="1"/>
<keyword evidence="1" id="KW-0347">Helicase</keyword>
<keyword evidence="1" id="KW-0067">ATP-binding</keyword>
<gene>
    <name evidence="1" type="primary">DHX29</name>
    <name evidence="1" type="ORF">LPJ66_011950</name>
</gene>
<organism evidence="1 2">
    <name type="scientific">Kickxella alabastrina</name>
    <dbReference type="NCBI Taxonomy" id="61397"/>
    <lineage>
        <taxon>Eukaryota</taxon>
        <taxon>Fungi</taxon>
        <taxon>Fungi incertae sedis</taxon>
        <taxon>Zoopagomycota</taxon>
        <taxon>Kickxellomycotina</taxon>
        <taxon>Kickxellomycetes</taxon>
        <taxon>Kickxellales</taxon>
        <taxon>Kickxellaceae</taxon>
        <taxon>Kickxella</taxon>
    </lineage>
</organism>
<keyword evidence="1" id="KW-0547">Nucleotide-binding</keyword>
<name>A0ACC1HYH5_9FUNG</name>
<evidence type="ECO:0000313" key="1">
    <source>
        <dbReference type="EMBL" id="KAJ1878131.1"/>
    </source>
</evidence>
<comment type="caution">
    <text evidence="1">The sequence shown here is derived from an EMBL/GenBank/DDBJ whole genome shotgun (WGS) entry which is preliminary data.</text>
</comment>
<keyword evidence="1" id="KW-0378">Hydrolase</keyword>
<dbReference type="Proteomes" id="UP001150581">
    <property type="component" value="Unassembled WGS sequence"/>
</dbReference>
<feature type="non-terminal residue" evidence="1">
    <location>
        <position position="1"/>
    </location>
</feature>
<reference evidence="1" key="1">
    <citation type="submission" date="2022-07" db="EMBL/GenBank/DDBJ databases">
        <title>Phylogenomic reconstructions and comparative analyses of Kickxellomycotina fungi.</title>
        <authorList>
            <person name="Reynolds N.K."/>
            <person name="Stajich J.E."/>
            <person name="Barry K."/>
            <person name="Grigoriev I.V."/>
            <person name="Crous P."/>
            <person name="Smith M.E."/>
        </authorList>
    </citation>
    <scope>NUCLEOTIDE SEQUENCE</scope>
    <source>
        <strain evidence="1">Benny 63K</strain>
    </source>
</reference>